<dbReference type="Gene3D" id="1.10.1040.10">
    <property type="entry name" value="N-(1-d-carboxylethyl)-l-norvaline Dehydrogenase, domain 2"/>
    <property type="match status" value="1"/>
</dbReference>
<accession>A0A5C4JK50</accession>
<dbReference type="InterPro" id="IPR015815">
    <property type="entry name" value="HIBADH-related"/>
</dbReference>
<dbReference type="PROSITE" id="PS00895">
    <property type="entry name" value="3_HYDROXYISOBUT_DH"/>
    <property type="match status" value="1"/>
</dbReference>
<feature type="domain" description="3-hydroxyisobutyrate dehydrogenase-like NAD-binding" evidence="7">
    <location>
        <begin position="173"/>
        <end position="288"/>
    </location>
</feature>
<dbReference type="InterPro" id="IPR029154">
    <property type="entry name" value="HIBADH-like_NADP-bd"/>
</dbReference>
<proteinExistence type="inferred from homology"/>
<dbReference type="InterPro" id="IPR002204">
    <property type="entry name" value="3-OH-isobutyrate_DH-rel_CS"/>
</dbReference>
<organism evidence="8 9">
    <name type="scientific">Actinomadura soli</name>
    <dbReference type="NCBI Taxonomy" id="2508997"/>
    <lineage>
        <taxon>Bacteria</taxon>
        <taxon>Bacillati</taxon>
        <taxon>Actinomycetota</taxon>
        <taxon>Actinomycetes</taxon>
        <taxon>Streptosporangiales</taxon>
        <taxon>Thermomonosporaceae</taxon>
        <taxon>Actinomadura</taxon>
    </lineage>
</organism>
<name>A0A5C4JK50_9ACTN</name>
<dbReference type="Proteomes" id="UP000309174">
    <property type="component" value="Unassembled WGS sequence"/>
</dbReference>
<gene>
    <name evidence="8" type="ORF">ETD83_01255</name>
</gene>
<dbReference type="SUPFAM" id="SSF48179">
    <property type="entry name" value="6-phosphogluconate dehydrogenase C-terminal domain-like"/>
    <property type="match status" value="1"/>
</dbReference>
<dbReference type="Pfam" id="PF14833">
    <property type="entry name" value="NAD_binding_11"/>
    <property type="match status" value="1"/>
</dbReference>
<comment type="similarity">
    <text evidence="1">Belongs to the HIBADH-related family.</text>
</comment>
<evidence type="ECO:0000256" key="1">
    <source>
        <dbReference type="ARBA" id="ARBA00009080"/>
    </source>
</evidence>
<dbReference type="RefSeq" id="WP_138643174.1">
    <property type="nucleotide sequence ID" value="NZ_VCKW01000003.1"/>
</dbReference>
<dbReference type="InterPro" id="IPR008927">
    <property type="entry name" value="6-PGluconate_DH-like_C_sf"/>
</dbReference>
<feature type="domain" description="6-phosphogluconate dehydrogenase NADP-binding" evidence="6">
    <location>
        <begin position="4"/>
        <end position="163"/>
    </location>
</feature>
<dbReference type="OrthoDB" id="3185659at2"/>
<feature type="region of interest" description="Disordered" evidence="5">
    <location>
        <begin position="291"/>
        <end position="314"/>
    </location>
</feature>
<dbReference type="PANTHER" id="PTHR43580:SF2">
    <property type="entry name" value="CYTOKINE-LIKE NUCLEAR FACTOR N-PAC"/>
    <property type="match status" value="1"/>
</dbReference>
<keyword evidence="3" id="KW-0520">NAD</keyword>
<dbReference type="InterPro" id="IPR036291">
    <property type="entry name" value="NAD(P)-bd_dom_sf"/>
</dbReference>
<protein>
    <submittedName>
        <fullName evidence="8">NAD(P)-dependent oxidoreductase</fullName>
    </submittedName>
</protein>
<feature type="active site" evidence="4">
    <location>
        <position position="175"/>
    </location>
</feature>
<dbReference type="PANTHER" id="PTHR43580">
    <property type="entry name" value="OXIDOREDUCTASE GLYR1-RELATED"/>
    <property type="match status" value="1"/>
</dbReference>
<keyword evidence="9" id="KW-1185">Reference proteome</keyword>
<feature type="compositionally biased region" description="Pro residues" evidence="5">
    <location>
        <begin position="304"/>
        <end position="314"/>
    </location>
</feature>
<dbReference type="GO" id="GO:0051287">
    <property type="term" value="F:NAD binding"/>
    <property type="evidence" value="ECO:0007669"/>
    <property type="project" value="InterPro"/>
</dbReference>
<dbReference type="GO" id="GO:0016491">
    <property type="term" value="F:oxidoreductase activity"/>
    <property type="evidence" value="ECO:0007669"/>
    <property type="project" value="UniProtKB-KW"/>
</dbReference>
<dbReference type="Gene3D" id="3.40.50.720">
    <property type="entry name" value="NAD(P)-binding Rossmann-like Domain"/>
    <property type="match status" value="1"/>
</dbReference>
<evidence type="ECO:0000313" key="8">
    <source>
        <dbReference type="EMBL" id="TMR07250.1"/>
    </source>
</evidence>
<dbReference type="GO" id="GO:0016054">
    <property type="term" value="P:organic acid catabolic process"/>
    <property type="evidence" value="ECO:0007669"/>
    <property type="project" value="UniProtKB-ARBA"/>
</dbReference>
<evidence type="ECO:0000256" key="2">
    <source>
        <dbReference type="ARBA" id="ARBA00023002"/>
    </source>
</evidence>
<evidence type="ECO:0000256" key="5">
    <source>
        <dbReference type="SAM" id="MobiDB-lite"/>
    </source>
</evidence>
<dbReference type="InterPro" id="IPR013328">
    <property type="entry name" value="6PGD_dom2"/>
</dbReference>
<dbReference type="GO" id="GO:0050661">
    <property type="term" value="F:NADP binding"/>
    <property type="evidence" value="ECO:0007669"/>
    <property type="project" value="InterPro"/>
</dbReference>
<dbReference type="SUPFAM" id="SSF51735">
    <property type="entry name" value="NAD(P)-binding Rossmann-fold domains"/>
    <property type="match status" value="1"/>
</dbReference>
<dbReference type="InterPro" id="IPR006115">
    <property type="entry name" value="6PGDH_NADP-bd"/>
</dbReference>
<reference evidence="8 9" key="1">
    <citation type="submission" date="2019-05" db="EMBL/GenBank/DDBJ databases">
        <title>Draft genome sequence of Actinomadura sp. 14C53.</title>
        <authorList>
            <person name="Saricaoglu S."/>
            <person name="Isik K."/>
        </authorList>
    </citation>
    <scope>NUCLEOTIDE SEQUENCE [LARGE SCALE GENOMIC DNA]</scope>
    <source>
        <strain evidence="8 9">14C53</strain>
    </source>
</reference>
<evidence type="ECO:0000259" key="6">
    <source>
        <dbReference type="Pfam" id="PF03446"/>
    </source>
</evidence>
<dbReference type="AlphaFoldDB" id="A0A5C4JK50"/>
<evidence type="ECO:0000313" key="9">
    <source>
        <dbReference type="Proteomes" id="UP000309174"/>
    </source>
</evidence>
<evidence type="ECO:0000256" key="4">
    <source>
        <dbReference type="PIRSR" id="PIRSR000103-1"/>
    </source>
</evidence>
<dbReference type="InterPro" id="IPR051265">
    <property type="entry name" value="HIBADH-related_NP60_sf"/>
</dbReference>
<dbReference type="EMBL" id="VCKW01000003">
    <property type="protein sequence ID" value="TMR07250.1"/>
    <property type="molecule type" value="Genomic_DNA"/>
</dbReference>
<dbReference type="Pfam" id="PF03446">
    <property type="entry name" value="NAD_binding_2"/>
    <property type="match status" value="1"/>
</dbReference>
<dbReference type="PIRSF" id="PIRSF000103">
    <property type="entry name" value="HIBADH"/>
    <property type="match status" value="1"/>
</dbReference>
<comment type="caution">
    <text evidence="8">The sequence shown here is derived from an EMBL/GenBank/DDBJ whole genome shotgun (WGS) entry which is preliminary data.</text>
</comment>
<evidence type="ECO:0000256" key="3">
    <source>
        <dbReference type="ARBA" id="ARBA00023027"/>
    </source>
</evidence>
<evidence type="ECO:0000259" key="7">
    <source>
        <dbReference type="Pfam" id="PF14833"/>
    </source>
</evidence>
<keyword evidence="2" id="KW-0560">Oxidoreductase</keyword>
<sequence length="314" mass="32629">MRSDIGFIGLGVMGRPMALNLARAARAGTGLVVWNRTAAKCEPLRAAGATVAASPAEVCRRARVVFLMLADGPAIDSVLGRGTPAFAANVAGCVIVHMGTTSPGYSRGLEADVRAAGGGYAEAPVSGSRGPAEAGELVAMLAGTPDAVDTVRPLIGPMCRESFDCGPVPNALLMKLSVNLFLITMVTGLAEAFHFAGRHGLDEHRLRDVLDAGPMASTVSRAKSHKLVHRDFAVQASIANVLDNNRLVAEAARDAGIASPLLDVCHALYGETMALGHGEADMAAVVRSIESRTEAERAVTPRRSPSPPPTRAPR</sequence>